<reference evidence="6 7" key="1">
    <citation type="submission" date="2024-10" db="EMBL/GenBank/DDBJ databases">
        <title>The Natural Products Discovery Center: Release of the First 8490 Sequenced Strains for Exploring Actinobacteria Biosynthetic Diversity.</title>
        <authorList>
            <person name="Kalkreuter E."/>
            <person name="Kautsar S.A."/>
            <person name="Yang D."/>
            <person name="Bader C.D."/>
            <person name="Teijaro C.N."/>
            <person name="Fluegel L."/>
            <person name="Davis C.M."/>
            <person name="Simpson J.R."/>
            <person name="Lauterbach L."/>
            <person name="Steele A.D."/>
            <person name="Gui C."/>
            <person name="Meng S."/>
            <person name="Li G."/>
            <person name="Viehrig K."/>
            <person name="Ye F."/>
            <person name="Su P."/>
            <person name="Kiefer A.F."/>
            <person name="Nichols A."/>
            <person name="Cepeda A.J."/>
            <person name="Yan W."/>
            <person name="Fan B."/>
            <person name="Jiang Y."/>
            <person name="Adhikari A."/>
            <person name="Zheng C.-J."/>
            <person name="Schuster L."/>
            <person name="Cowan T.M."/>
            <person name="Smanski M.J."/>
            <person name="Chevrette M.G."/>
            <person name="De Carvalho L.P.S."/>
            <person name="Shen B."/>
        </authorList>
    </citation>
    <scope>NUCLEOTIDE SEQUENCE [LARGE SCALE GENOMIC DNA]</scope>
    <source>
        <strain evidence="6 7">NPDC001281</strain>
    </source>
</reference>
<dbReference type="InterPro" id="IPR011079">
    <property type="entry name" value="Ala_racemase_C"/>
</dbReference>
<dbReference type="GO" id="GO:0008784">
    <property type="term" value="F:alanine racemase activity"/>
    <property type="evidence" value="ECO:0007669"/>
    <property type="project" value="UniProtKB-EC"/>
</dbReference>
<dbReference type="PRINTS" id="PR00992">
    <property type="entry name" value="ALARACEMASE"/>
</dbReference>
<dbReference type="Pfam" id="PF00842">
    <property type="entry name" value="Ala_racemase_C"/>
    <property type="match status" value="1"/>
</dbReference>
<dbReference type="InterPro" id="IPR009006">
    <property type="entry name" value="Ala_racemase/Decarboxylase_C"/>
</dbReference>
<evidence type="ECO:0000313" key="6">
    <source>
        <dbReference type="EMBL" id="MFF4773144.1"/>
    </source>
</evidence>
<feature type="active site" description="Proton acceptor; specific for D-alanine" evidence="4">
    <location>
        <position position="47"/>
    </location>
</feature>
<dbReference type="SUPFAM" id="SSF50621">
    <property type="entry name" value="Alanine racemase C-terminal domain-like"/>
    <property type="match status" value="1"/>
</dbReference>
<protein>
    <recommendedName>
        <fullName evidence="4">Alanine racemase</fullName>
        <ecNumber evidence="4">5.1.1.1</ecNumber>
    </recommendedName>
</protein>
<comment type="pathway">
    <text evidence="4">Amino-acid biosynthesis; D-alanine biosynthesis; D-alanine from L-alanine: step 1/1.</text>
</comment>
<comment type="cofactor">
    <cofactor evidence="1 4">
        <name>pyridoxal 5'-phosphate</name>
        <dbReference type="ChEBI" id="CHEBI:597326"/>
    </cofactor>
</comment>
<dbReference type="InterPro" id="IPR020622">
    <property type="entry name" value="Ala_racemase_pyridoxalP-BS"/>
</dbReference>
<evidence type="ECO:0000256" key="1">
    <source>
        <dbReference type="ARBA" id="ARBA00001933"/>
    </source>
</evidence>
<keyword evidence="7" id="KW-1185">Reference proteome</keyword>
<dbReference type="HAMAP" id="MF_01201">
    <property type="entry name" value="Ala_racemase"/>
    <property type="match status" value="1"/>
</dbReference>
<gene>
    <name evidence="6" type="primary">alr</name>
    <name evidence="6" type="ORF">ACFY05_09830</name>
</gene>
<evidence type="ECO:0000259" key="5">
    <source>
        <dbReference type="SMART" id="SM01005"/>
    </source>
</evidence>
<dbReference type="Proteomes" id="UP001602119">
    <property type="component" value="Unassembled WGS sequence"/>
</dbReference>
<dbReference type="EMBL" id="JBIAXI010000005">
    <property type="protein sequence ID" value="MFF4773144.1"/>
    <property type="molecule type" value="Genomic_DNA"/>
</dbReference>
<evidence type="ECO:0000256" key="4">
    <source>
        <dbReference type="HAMAP-Rule" id="MF_01201"/>
    </source>
</evidence>
<dbReference type="EC" id="5.1.1.1" evidence="4"/>
<feature type="active site" description="Proton acceptor; specific for L-alanine" evidence="4">
    <location>
        <position position="277"/>
    </location>
</feature>
<sequence length="391" mass="41374">MSFPIVVDTKDQVRTPAEARVDLAAIRHNVGLLRERAAGAEIMVAVKADAYGHGLVPCARAALEGGATRLGTAFIREALALRAEGVTAPILAWLITPDEPLDEALLQGVELSASAPWVIDAIVAAAARTGRIARVHLEVDTGMSRGGAPLSAWPALIESALAARAEGVVEIVGMWSHFACSDIPGHPAIEAQLAVFGEALRIADAMRVPSDAIRHIANSAATFTLPQARYDMVRSGIASYGLSPIPEMGDFGLRPAMTLVARLAQAKRVPAGSGVSYGHLYVTERETTLALVPLGYADGILRGATNRAEVLLAGRRRRISGRVCMDQFVVDAGDDVVAEGDEVILFGPGTRGEPTCQEWADSLGTITHEIVTRIGSRVPRVYADERGDQAD</sequence>
<dbReference type="PANTHER" id="PTHR30511:SF0">
    <property type="entry name" value="ALANINE RACEMASE, CATABOLIC-RELATED"/>
    <property type="match status" value="1"/>
</dbReference>
<evidence type="ECO:0000313" key="7">
    <source>
        <dbReference type="Proteomes" id="UP001602119"/>
    </source>
</evidence>
<organism evidence="6 7">
    <name type="scientific">Microtetraspora fusca</name>
    <dbReference type="NCBI Taxonomy" id="1997"/>
    <lineage>
        <taxon>Bacteria</taxon>
        <taxon>Bacillati</taxon>
        <taxon>Actinomycetota</taxon>
        <taxon>Actinomycetes</taxon>
        <taxon>Streptosporangiales</taxon>
        <taxon>Streptosporangiaceae</taxon>
        <taxon>Microtetraspora</taxon>
    </lineage>
</organism>
<keyword evidence="3 4" id="KW-0413">Isomerase</keyword>
<comment type="function">
    <text evidence="4">Catalyzes the interconversion of L-alanine and D-alanine. May also act on other amino acids.</text>
</comment>
<evidence type="ECO:0000256" key="3">
    <source>
        <dbReference type="ARBA" id="ARBA00023235"/>
    </source>
</evidence>
<accession>A0ABW6V1G6</accession>
<feature type="modified residue" description="N6-(pyridoxal phosphate)lysine" evidence="4">
    <location>
        <position position="47"/>
    </location>
</feature>
<feature type="domain" description="Alanine racemase C-terminal" evidence="5">
    <location>
        <begin position="256"/>
        <end position="383"/>
    </location>
</feature>
<dbReference type="SMART" id="SM01005">
    <property type="entry name" value="Ala_racemase_C"/>
    <property type="match status" value="1"/>
</dbReference>
<dbReference type="NCBIfam" id="TIGR00492">
    <property type="entry name" value="alr"/>
    <property type="match status" value="1"/>
</dbReference>
<dbReference type="InterPro" id="IPR029066">
    <property type="entry name" value="PLP-binding_barrel"/>
</dbReference>
<dbReference type="InterPro" id="IPR000821">
    <property type="entry name" value="Ala_racemase"/>
</dbReference>
<dbReference type="CDD" id="cd00430">
    <property type="entry name" value="PLPDE_III_AR"/>
    <property type="match status" value="1"/>
</dbReference>
<keyword evidence="2 4" id="KW-0663">Pyridoxal phosphate</keyword>
<comment type="similarity">
    <text evidence="4">Belongs to the alanine racemase family.</text>
</comment>
<dbReference type="RefSeq" id="WP_066933547.1">
    <property type="nucleotide sequence ID" value="NZ_BBYK01000038.1"/>
</dbReference>
<evidence type="ECO:0000256" key="2">
    <source>
        <dbReference type="ARBA" id="ARBA00022898"/>
    </source>
</evidence>
<dbReference type="Gene3D" id="3.20.20.10">
    <property type="entry name" value="Alanine racemase"/>
    <property type="match status" value="1"/>
</dbReference>
<comment type="caution">
    <text evidence="6">The sequence shown here is derived from an EMBL/GenBank/DDBJ whole genome shotgun (WGS) entry which is preliminary data.</text>
</comment>
<dbReference type="InterPro" id="IPR001608">
    <property type="entry name" value="Ala_racemase_N"/>
</dbReference>
<dbReference type="Gene3D" id="2.40.37.10">
    <property type="entry name" value="Lyase, Ornithine Decarboxylase, Chain A, domain 1"/>
    <property type="match status" value="1"/>
</dbReference>
<feature type="binding site" evidence="4">
    <location>
        <position position="145"/>
    </location>
    <ligand>
        <name>substrate</name>
    </ligand>
</feature>
<dbReference type="PROSITE" id="PS00395">
    <property type="entry name" value="ALANINE_RACEMASE"/>
    <property type="match status" value="1"/>
</dbReference>
<proteinExistence type="inferred from homology"/>
<dbReference type="Pfam" id="PF01168">
    <property type="entry name" value="Ala_racemase_N"/>
    <property type="match status" value="1"/>
</dbReference>
<dbReference type="PANTHER" id="PTHR30511">
    <property type="entry name" value="ALANINE RACEMASE"/>
    <property type="match status" value="1"/>
</dbReference>
<feature type="binding site" evidence="4">
    <location>
        <position position="325"/>
    </location>
    <ligand>
        <name>substrate</name>
    </ligand>
</feature>
<comment type="catalytic activity">
    <reaction evidence="4">
        <text>L-alanine = D-alanine</text>
        <dbReference type="Rhea" id="RHEA:20249"/>
        <dbReference type="ChEBI" id="CHEBI:57416"/>
        <dbReference type="ChEBI" id="CHEBI:57972"/>
        <dbReference type="EC" id="5.1.1.1"/>
    </reaction>
</comment>
<dbReference type="SUPFAM" id="SSF51419">
    <property type="entry name" value="PLP-binding barrel"/>
    <property type="match status" value="1"/>
</dbReference>
<name>A0ABW6V1G6_MICFU</name>